<dbReference type="GO" id="GO:0009307">
    <property type="term" value="P:DNA restriction-modification system"/>
    <property type="evidence" value="ECO:0007669"/>
    <property type="project" value="UniProtKB-KW"/>
</dbReference>
<keyword evidence="2" id="KW-0680">Restriction system</keyword>
<evidence type="ECO:0000313" key="6">
    <source>
        <dbReference type="EMBL" id="MVX65915.1"/>
    </source>
</evidence>
<dbReference type="RefSeq" id="WP_160360573.1">
    <property type="nucleotide sequence ID" value="NZ_WSRQ01000041.1"/>
</dbReference>
<dbReference type="InterPro" id="IPR044946">
    <property type="entry name" value="Restrct_endonuc_typeI_TRD_sf"/>
</dbReference>
<comment type="subunit">
    <text evidence="4">The methyltransferase is composed of M and S polypeptides.</text>
</comment>
<evidence type="ECO:0000259" key="5">
    <source>
        <dbReference type="Pfam" id="PF01420"/>
    </source>
</evidence>
<dbReference type="Pfam" id="PF01420">
    <property type="entry name" value="Methylase_S"/>
    <property type="match status" value="2"/>
</dbReference>
<dbReference type="Gene3D" id="3.90.220.20">
    <property type="entry name" value="DNA methylase specificity domains"/>
    <property type="match status" value="2"/>
</dbReference>
<evidence type="ECO:0000256" key="4">
    <source>
        <dbReference type="ARBA" id="ARBA00038652"/>
    </source>
</evidence>
<organism evidence="6 7">
    <name type="scientific">Clostridium chromiireducens</name>
    <dbReference type="NCBI Taxonomy" id="225345"/>
    <lineage>
        <taxon>Bacteria</taxon>
        <taxon>Bacillati</taxon>
        <taxon>Bacillota</taxon>
        <taxon>Clostridia</taxon>
        <taxon>Eubacteriales</taxon>
        <taxon>Clostridiaceae</taxon>
        <taxon>Clostridium</taxon>
    </lineage>
</organism>
<evidence type="ECO:0000256" key="3">
    <source>
        <dbReference type="ARBA" id="ARBA00023125"/>
    </source>
</evidence>
<proteinExistence type="inferred from homology"/>
<evidence type="ECO:0000256" key="2">
    <source>
        <dbReference type="ARBA" id="ARBA00022747"/>
    </source>
</evidence>
<evidence type="ECO:0000313" key="7">
    <source>
        <dbReference type="Proteomes" id="UP000656077"/>
    </source>
</evidence>
<feature type="domain" description="Type I restriction modification DNA specificity" evidence="5">
    <location>
        <begin position="76"/>
        <end position="210"/>
    </location>
</feature>
<reference evidence="6" key="1">
    <citation type="submission" date="2019-12" db="EMBL/GenBank/DDBJ databases">
        <title>Microbes associate with the intestines of laboratory mice.</title>
        <authorList>
            <person name="Navarre W."/>
            <person name="Wong E."/>
        </authorList>
    </citation>
    <scope>NUCLEOTIDE SEQUENCE</scope>
    <source>
        <strain evidence="6">NM79_F5</strain>
    </source>
</reference>
<dbReference type="PANTHER" id="PTHR43140:SF1">
    <property type="entry name" value="TYPE I RESTRICTION ENZYME ECOKI SPECIFICITY SUBUNIT"/>
    <property type="match status" value="1"/>
</dbReference>
<dbReference type="Proteomes" id="UP000656077">
    <property type="component" value="Unassembled WGS sequence"/>
</dbReference>
<comment type="similarity">
    <text evidence="1">Belongs to the type-I restriction system S methylase family.</text>
</comment>
<keyword evidence="6" id="KW-0255">Endonuclease</keyword>
<evidence type="ECO:0000256" key="1">
    <source>
        <dbReference type="ARBA" id="ARBA00010923"/>
    </source>
</evidence>
<dbReference type="AlphaFoldDB" id="A0A964RQL1"/>
<feature type="domain" description="Type I restriction modification DNA specificity" evidence="5">
    <location>
        <begin position="262"/>
        <end position="427"/>
    </location>
</feature>
<keyword evidence="6" id="KW-0378">Hydrolase</keyword>
<accession>A0A964RQL1</accession>
<sequence>MRFRYRSEEEMKDSGVEWIGRIPNAWKTCSWRYVTEVLTDYTANGSFGDLAKNVKYLDYEDYARLVRLVDLRENLNNQGVYVTKEAYQYLNKSKLDGGEFLIANVGANSGLVCKMPMVEYPCTLAPNMMMAKFNHKLINNDFMIYSANSQHIQQQLKIKSIQSSAQPKLNKDDFREVLFVMPTKNIQIKITNFLDIKTDQFDSIISKKEALIQTLEQAKKSLISEVVTGKVKVVKTSDGYELIERKKEEMKDSGVDWLGEVPKEWDIKRLRFLGNLQNGISKSGDEFGFGYPFVSYGDVYKNTSLPKSVGGLVNSSLNDRRIYSVLEGDVFFTRTSETVDEIGFASTCLDTITDATFAGFLIRFRPFKDKLYKGFSKYYFRCDLNRKFFVKEMNLVTRASLSQNLLNNLAVALPPYEEQQEIYSALEFKIGGMDCSINKLRYQIQKLKEAKQALISEAVTGKIEILDEI</sequence>
<dbReference type="PANTHER" id="PTHR43140">
    <property type="entry name" value="TYPE-1 RESTRICTION ENZYME ECOKI SPECIFICITY PROTEIN"/>
    <property type="match status" value="1"/>
</dbReference>
<dbReference type="GO" id="GO:0004519">
    <property type="term" value="F:endonuclease activity"/>
    <property type="evidence" value="ECO:0007669"/>
    <property type="project" value="UniProtKB-KW"/>
</dbReference>
<keyword evidence="3" id="KW-0238">DNA-binding</keyword>
<name>A0A964RQL1_9CLOT</name>
<keyword evidence="6" id="KW-0540">Nuclease</keyword>
<dbReference type="EMBL" id="WSRQ01000041">
    <property type="protein sequence ID" value="MVX65915.1"/>
    <property type="molecule type" value="Genomic_DNA"/>
</dbReference>
<dbReference type="SUPFAM" id="SSF116734">
    <property type="entry name" value="DNA methylase specificity domain"/>
    <property type="match status" value="2"/>
</dbReference>
<dbReference type="InterPro" id="IPR051212">
    <property type="entry name" value="Type-I_RE_S_subunit"/>
</dbReference>
<comment type="caution">
    <text evidence="6">The sequence shown here is derived from an EMBL/GenBank/DDBJ whole genome shotgun (WGS) entry which is preliminary data.</text>
</comment>
<dbReference type="GO" id="GO:0003677">
    <property type="term" value="F:DNA binding"/>
    <property type="evidence" value="ECO:0007669"/>
    <property type="project" value="UniProtKB-KW"/>
</dbReference>
<protein>
    <submittedName>
        <fullName evidence="6">Restriction endonuclease subunit S</fullName>
    </submittedName>
</protein>
<dbReference type="Gene3D" id="1.10.287.1120">
    <property type="entry name" value="Bipartite methylase S protein"/>
    <property type="match status" value="1"/>
</dbReference>
<gene>
    <name evidence="6" type="ORF">GKZ28_19745</name>
</gene>
<dbReference type="InterPro" id="IPR000055">
    <property type="entry name" value="Restrct_endonuc_typeI_TRD"/>
</dbReference>